<dbReference type="AlphaFoldDB" id="A0A160T118"/>
<dbReference type="GO" id="GO:0051539">
    <property type="term" value="F:4 iron, 4 sulfur cluster binding"/>
    <property type="evidence" value="ECO:0007669"/>
    <property type="project" value="TreeGrafter"/>
</dbReference>
<protein>
    <recommendedName>
        <fullName evidence="1">Heme chaperone HemW</fullName>
    </recommendedName>
</protein>
<dbReference type="RefSeq" id="WP_095042388.1">
    <property type="nucleotide sequence ID" value="NZ_LN890655.1"/>
</dbReference>
<keyword evidence="4" id="KW-1185">Reference proteome</keyword>
<dbReference type="SFLD" id="SFLDG01065">
    <property type="entry name" value="anaerobic_coproporphyrinogen-I"/>
    <property type="match status" value="1"/>
</dbReference>
<dbReference type="Proteomes" id="UP000215027">
    <property type="component" value="Chromosome I"/>
</dbReference>
<dbReference type="GO" id="GO:0006779">
    <property type="term" value="P:porphyrin-containing compound biosynthetic process"/>
    <property type="evidence" value="ECO:0007669"/>
    <property type="project" value="TreeGrafter"/>
</dbReference>
<name>A0A160T118_9CHLR</name>
<dbReference type="GO" id="GO:0016491">
    <property type="term" value="F:oxidoreductase activity"/>
    <property type="evidence" value="ECO:0007669"/>
    <property type="project" value="UniProtKB-KW"/>
</dbReference>
<accession>A0A160T118</accession>
<sequence>MVDSPLVAEAARLYDAYRLDELPRALQRNSLDYYYLSVYPALPELRPLGPDDAPPYPATVNSAYVHVPFCSGVCDFCSYYLVAVGLGRRAAVGRYLEQARAEFDCHARHTTLDITYLYIGGGTPSLIPPAALENFLGHLAERRYLNPAAVGTLELHPEFFADEANAVRFLTILKRHGIGRVSVGYQASDEAVLRDSNRRHTTGFLGAALALLRAEGFLVNLDLMYGLPELSLDDWEVTLNDALAAAPDSISTYFLFVDRGTGLYERVRRGRVALPDHRHSQTQHLMAQLALQEAGYHELPNDFWARDVGDPATFRPARLPSAAATLPVGPGAYGYYSGAQVCNVFDLAEYGRRVAGGVSPLWRGHRLDDATALRRDVMFALKNDPYIDGSLFRTAYNTTPLAAFAPTMERLAALELITVEADRLRLTAKGRLCVEEIAWLFRDPAIGPAADAAGSALLLKHNFAPSYPPLVW</sequence>
<dbReference type="PANTHER" id="PTHR13932">
    <property type="entry name" value="COPROPORPHYRINIGEN III OXIDASE"/>
    <property type="match status" value="1"/>
</dbReference>
<keyword evidence="3" id="KW-0560">Oxidoreductase</keyword>
<dbReference type="InterPro" id="IPR058240">
    <property type="entry name" value="rSAM_sf"/>
</dbReference>
<dbReference type="SUPFAM" id="SSF102114">
    <property type="entry name" value="Radical SAM enzymes"/>
    <property type="match status" value="1"/>
</dbReference>
<evidence type="ECO:0000313" key="4">
    <source>
        <dbReference type="Proteomes" id="UP000215027"/>
    </source>
</evidence>
<dbReference type="EMBL" id="LN890655">
    <property type="protein sequence ID" value="CUS02819.2"/>
    <property type="molecule type" value="Genomic_DNA"/>
</dbReference>
<gene>
    <name evidence="3" type="ORF">CFX0092_A0941</name>
</gene>
<organism evidence="3 4">
    <name type="scientific">Candidatus Promineifilum breve</name>
    <dbReference type="NCBI Taxonomy" id="1806508"/>
    <lineage>
        <taxon>Bacteria</taxon>
        <taxon>Bacillati</taxon>
        <taxon>Chloroflexota</taxon>
        <taxon>Ardenticatenia</taxon>
        <taxon>Candidatus Promineifilales</taxon>
        <taxon>Candidatus Promineifilaceae</taxon>
        <taxon>Candidatus Promineifilum</taxon>
    </lineage>
</organism>
<dbReference type="KEGG" id="pbf:CFX0092_A0941"/>
<evidence type="ECO:0000259" key="2">
    <source>
        <dbReference type="PROSITE" id="PS51918"/>
    </source>
</evidence>
<dbReference type="InterPro" id="IPR006638">
    <property type="entry name" value="Elp3/MiaA/NifB-like_rSAM"/>
</dbReference>
<dbReference type="Gene3D" id="3.30.750.200">
    <property type="match status" value="1"/>
</dbReference>
<dbReference type="SMART" id="SM00729">
    <property type="entry name" value="Elp3"/>
    <property type="match status" value="1"/>
</dbReference>
<dbReference type="SFLD" id="SFLDS00029">
    <property type="entry name" value="Radical_SAM"/>
    <property type="match status" value="1"/>
</dbReference>
<dbReference type="InterPro" id="IPR007197">
    <property type="entry name" value="rSAM"/>
</dbReference>
<feature type="domain" description="Radical SAM core" evidence="2">
    <location>
        <begin position="55"/>
        <end position="294"/>
    </location>
</feature>
<dbReference type="OrthoDB" id="9808022at2"/>
<dbReference type="GO" id="GO:0005737">
    <property type="term" value="C:cytoplasm"/>
    <property type="evidence" value="ECO:0007669"/>
    <property type="project" value="TreeGrafter"/>
</dbReference>
<dbReference type="Pfam" id="PF04055">
    <property type="entry name" value="Radical_SAM"/>
    <property type="match status" value="1"/>
</dbReference>
<dbReference type="InterPro" id="IPR034505">
    <property type="entry name" value="Coproporphyrinogen-III_oxidase"/>
</dbReference>
<dbReference type="PROSITE" id="PS51918">
    <property type="entry name" value="RADICAL_SAM"/>
    <property type="match status" value="1"/>
</dbReference>
<reference evidence="3" key="1">
    <citation type="submission" date="2016-01" db="EMBL/GenBank/DDBJ databases">
        <authorList>
            <person name="Mcilroy J.S."/>
            <person name="Karst M S."/>
            <person name="Albertsen M."/>
        </authorList>
    </citation>
    <scope>NUCLEOTIDE SEQUENCE</scope>
    <source>
        <strain evidence="3">Cfx-K</strain>
    </source>
</reference>
<proteinExistence type="predicted"/>
<evidence type="ECO:0000256" key="1">
    <source>
        <dbReference type="ARBA" id="ARBA00017228"/>
    </source>
</evidence>
<evidence type="ECO:0000313" key="3">
    <source>
        <dbReference type="EMBL" id="CUS02819.2"/>
    </source>
</evidence>
<dbReference type="PANTHER" id="PTHR13932:SF5">
    <property type="entry name" value="RADICAL S-ADENOSYL METHIONINE DOMAIN-CONTAINING PROTEIN 1, MITOCHONDRIAL"/>
    <property type="match status" value="1"/>
</dbReference>